<protein>
    <submittedName>
        <fullName evidence="3">Reverse transcriptase domain-containing protein</fullName>
    </submittedName>
</protein>
<keyword evidence="3" id="KW-0548">Nucleotidyltransferase</keyword>
<dbReference type="InterPro" id="IPR005162">
    <property type="entry name" value="Retrotrans_gag_dom"/>
</dbReference>
<dbReference type="Pfam" id="PF03732">
    <property type="entry name" value="Retrotrans_gag"/>
    <property type="match status" value="1"/>
</dbReference>
<keyword evidence="3" id="KW-0695">RNA-directed DNA polymerase</keyword>
<dbReference type="GO" id="GO:0003964">
    <property type="term" value="F:RNA-directed DNA polymerase activity"/>
    <property type="evidence" value="ECO:0007669"/>
    <property type="project" value="UniProtKB-KW"/>
</dbReference>
<dbReference type="AlphaFoldDB" id="A0A6L2JSK4"/>
<feature type="region of interest" description="Disordered" evidence="1">
    <location>
        <begin position="203"/>
        <end position="223"/>
    </location>
</feature>
<evidence type="ECO:0000256" key="1">
    <source>
        <dbReference type="SAM" id="MobiDB-lite"/>
    </source>
</evidence>
<feature type="region of interest" description="Disordered" evidence="1">
    <location>
        <begin position="84"/>
        <end position="106"/>
    </location>
</feature>
<comment type="caution">
    <text evidence="3">The sequence shown here is derived from an EMBL/GenBank/DDBJ whole genome shotgun (WGS) entry which is preliminary data.</text>
</comment>
<reference evidence="3" key="1">
    <citation type="journal article" date="2019" name="Sci. Rep.">
        <title>Draft genome of Tanacetum cinerariifolium, the natural source of mosquito coil.</title>
        <authorList>
            <person name="Yamashiro T."/>
            <person name="Shiraishi A."/>
            <person name="Satake H."/>
            <person name="Nakayama K."/>
        </authorList>
    </citation>
    <scope>NUCLEOTIDE SEQUENCE</scope>
</reference>
<evidence type="ECO:0000313" key="3">
    <source>
        <dbReference type="EMBL" id="GEU39517.1"/>
    </source>
</evidence>
<feature type="compositionally biased region" description="Polar residues" evidence="1">
    <location>
        <begin position="203"/>
        <end position="215"/>
    </location>
</feature>
<keyword evidence="3" id="KW-0808">Transferase</keyword>
<feature type="compositionally biased region" description="Low complexity" evidence="1">
    <location>
        <begin position="89"/>
        <end position="106"/>
    </location>
</feature>
<gene>
    <name evidence="3" type="ORF">Tci_011495</name>
</gene>
<feature type="domain" description="Retrotransposon gag" evidence="2">
    <location>
        <begin position="246"/>
        <end position="312"/>
    </location>
</feature>
<sequence length="312" mass="35327">MSSPNHPTFDIEDAFSFNFPDYFPASSGNISPNSSNDFTKYLFATIVFSPLYDDPHMKVMQAYDATNELPIPPLQAPIEISPPKDVETPVESSIPVCPSSSVGSSSPVRPITPPPYYPFDESIFAELDNSLWIIPRPLGSKPVLEEPNESDAHLWKNYSYSVLFYVDRMDLKRTSTSAAPTMNQASIWQLIDDRVAATLEAQSANMANTDNTSRNSEPRETPAARKLFSHSNCTEDCKVKFSTGILTEDALSWWISYAKPIGIEQANKISWSELKRLLTNKYYPRTKFKKMEDEFYNLVVKGNDLKTYIRRF</sequence>
<accession>A0A6L2JSK4</accession>
<evidence type="ECO:0000259" key="2">
    <source>
        <dbReference type="Pfam" id="PF03732"/>
    </source>
</evidence>
<organism evidence="3">
    <name type="scientific">Tanacetum cinerariifolium</name>
    <name type="common">Dalmatian daisy</name>
    <name type="synonym">Chrysanthemum cinerariifolium</name>
    <dbReference type="NCBI Taxonomy" id="118510"/>
    <lineage>
        <taxon>Eukaryota</taxon>
        <taxon>Viridiplantae</taxon>
        <taxon>Streptophyta</taxon>
        <taxon>Embryophyta</taxon>
        <taxon>Tracheophyta</taxon>
        <taxon>Spermatophyta</taxon>
        <taxon>Magnoliopsida</taxon>
        <taxon>eudicotyledons</taxon>
        <taxon>Gunneridae</taxon>
        <taxon>Pentapetalae</taxon>
        <taxon>asterids</taxon>
        <taxon>campanulids</taxon>
        <taxon>Asterales</taxon>
        <taxon>Asteraceae</taxon>
        <taxon>Asteroideae</taxon>
        <taxon>Anthemideae</taxon>
        <taxon>Anthemidinae</taxon>
        <taxon>Tanacetum</taxon>
    </lineage>
</organism>
<proteinExistence type="predicted"/>
<name>A0A6L2JSK4_TANCI</name>
<dbReference type="EMBL" id="BKCJ010001184">
    <property type="protein sequence ID" value="GEU39517.1"/>
    <property type="molecule type" value="Genomic_DNA"/>
</dbReference>